<keyword evidence="1" id="KW-0812">Transmembrane</keyword>
<gene>
    <name evidence="2" type="ORF">ACFQGD_13415</name>
</gene>
<dbReference type="EMBL" id="JBHSXX010000001">
    <property type="protein sequence ID" value="MFC6868141.1"/>
    <property type="molecule type" value="Genomic_DNA"/>
</dbReference>
<keyword evidence="1" id="KW-1133">Transmembrane helix</keyword>
<feature type="transmembrane region" description="Helical" evidence="1">
    <location>
        <begin position="12"/>
        <end position="31"/>
    </location>
</feature>
<comment type="caution">
    <text evidence="2">The sequence shown here is derived from an EMBL/GenBank/DDBJ whole genome shotgun (WGS) entry which is preliminary data.</text>
</comment>
<organism evidence="2 3">
    <name type="scientific">Haloechinothrix salitolerans</name>
    <dbReference type="NCBI Taxonomy" id="926830"/>
    <lineage>
        <taxon>Bacteria</taxon>
        <taxon>Bacillati</taxon>
        <taxon>Actinomycetota</taxon>
        <taxon>Actinomycetes</taxon>
        <taxon>Pseudonocardiales</taxon>
        <taxon>Pseudonocardiaceae</taxon>
        <taxon>Haloechinothrix</taxon>
    </lineage>
</organism>
<evidence type="ECO:0000313" key="3">
    <source>
        <dbReference type="Proteomes" id="UP001596337"/>
    </source>
</evidence>
<dbReference type="InterPro" id="IPR006311">
    <property type="entry name" value="TAT_signal"/>
</dbReference>
<reference evidence="3" key="1">
    <citation type="journal article" date="2019" name="Int. J. Syst. Evol. Microbiol.">
        <title>The Global Catalogue of Microorganisms (GCM) 10K type strain sequencing project: providing services to taxonomists for standard genome sequencing and annotation.</title>
        <authorList>
            <consortium name="The Broad Institute Genomics Platform"/>
            <consortium name="The Broad Institute Genome Sequencing Center for Infectious Disease"/>
            <person name="Wu L."/>
            <person name="Ma J."/>
        </authorList>
    </citation>
    <scope>NUCLEOTIDE SEQUENCE [LARGE SCALE GENOMIC DNA]</scope>
    <source>
        <strain evidence="3">KCTC 32255</strain>
    </source>
</reference>
<accession>A0ABW2BYH5</accession>
<evidence type="ECO:0000256" key="1">
    <source>
        <dbReference type="SAM" id="Phobius"/>
    </source>
</evidence>
<dbReference type="PROSITE" id="PS51318">
    <property type="entry name" value="TAT"/>
    <property type="match status" value="1"/>
</dbReference>
<name>A0ABW2BYH5_9PSEU</name>
<sequence length="292" mass="30854">MTLDSSLDRRTFLARIGLLGAAVGTGGLVPANATAQTVNPLPDLVALLRPVLAELARDTLNGLTAFVFPGPDEYSAAQGTPRDEPGAAEAKTTEFMIAALDNFVPFPDRLAQPIAAAVATGTADSGIPLPGIEQLPQETATLDDALGALLENDATIPLSLSIAGMLNLVATQVNPAAVNGAFLSPFARLSYTDKAQVFQRIEQANSDLVAMLDAEFPEPSKDAVSGLLKFVGGALLEFVAYGSLTEWAVLTEDKRLTARPVGWDLTGYLPDGPVEGWDDFKGYYQGRREVHD</sequence>
<dbReference type="RefSeq" id="WP_345404766.1">
    <property type="nucleotide sequence ID" value="NZ_BAABLA010000118.1"/>
</dbReference>
<proteinExistence type="predicted"/>
<keyword evidence="1" id="KW-0472">Membrane</keyword>
<evidence type="ECO:0008006" key="4">
    <source>
        <dbReference type="Google" id="ProtNLM"/>
    </source>
</evidence>
<dbReference type="Proteomes" id="UP001596337">
    <property type="component" value="Unassembled WGS sequence"/>
</dbReference>
<evidence type="ECO:0000313" key="2">
    <source>
        <dbReference type="EMBL" id="MFC6868141.1"/>
    </source>
</evidence>
<keyword evidence="3" id="KW-1185">Reference proteome</keyword>
<protein>
    <recommendedName>
        <fullName evidence="4">Tat (Twin-arginine translocation) pathway signal sequence</fullName>
    </recommendedName>
</protein>